<gene>
    <name evidence="2" type="ORF">WOLCODRAFT_149547</name>
</gene>
<dbReference type="Proteomes" id="UP000218811">
    <property type="component" value="Unassembled WGS sequence"/>
</dbReference>
<keyword evidence="3" id="KW-1185">Reference proteome</keyword>
<sequence length="263" mass="29439">MHDPTPITTPKNHFTVLQVDNIEDPDNESLISCDHPSPPPTNTSPVHIPTTLQPPLPSVTDTDSIFGDCPSPITEAFNLPHTPNYTEGPLLNFHSPNPKPYLPIYVQDTPTFNNHMQLYHNIGSPPPDPLTDPDLLVITGTSAPPKPYKGPHNKITMIHVNGCPLIDEPLLLPYLWKGLDDEGFIHHLTQCHLALNITHWPKWTKTKFCPTQQKATFTFNITDDHNNTIAKMLLYHISDIAFYGTHIKPTPVLIVTDRISDQS</sequence>
<evidence type="ECO:0000256" key="1">
    <source>
        <dbReference type="SAM" id="MobiDB-lite"/>
    </source>
</evidence>
<dbReference type="AlphaFoldDB" id="A0A2H3J8Q7"/>
<name>A0A2H3J8Q7_WOLCO</name>
<organism evidence="2 3">
    <name type="scientific">Wolfiporia cocos (strain MD-104)</name>
    <name type="common">Brown rot fungus</name>
    <dbReference type="NCBI Taxonomy" id="742152"/>
    <lineage>
        <taxon>Eukaryota</taxon>
        <taxon>Fungi</taxon>
        <taxon>Dikarya</taxon>
        <taxon>Basidiomycota</taxon>
        <taxon>Agaricomycotina</taxon>
        <taxon>Agaricomycetes</taxon>
        <taxon>Polyporales</taxon>
        <taxon>Phaeolaceae</taxon>
        <taxon>Wolfiporia</taxon>
    </lineage>
</organism>
<dbReference type="EMBL" id="KB467942">
    <property type="protein sequence ID" value="PCH38600.1"/>
    <property type="molecule type" value="Genomic_DNA"/>
</dbReference>
<evidence type="ECO:0000313" key="3">
    <source>
        <dbReference type="Proteomes" id="UP000218811"/>
    </source>
</evidence>
<reference evidence="2 3" key="1">
    <citation type="journal article" date="2012" name="Science">
        <title>The Paleozoic origin of enzymatic lignin decomposition reconstructed from 31 fungal genomes.</title>
        <authorList>
            <person name="Floudas D."/>
            <person name="Binder M."/>
            <person name="Riley R."/>
            <person name="Barry K."/>
            <person name="Blanchette R.A."/>
            <person name="Henrissat B."/>
            <person name="Martinez A.T."/>
            <person name="Otillar R."/>
            <person name="Spatafora J.W."/>
            <person name="Yadav J.S."/>
            <person name="Aerts A."/>
            <person name="Benoit I."/>
            <person name="Boyd A."/>
            <person name="Carlson A."/>
            <person name="Copeland A."/>
            <person name="Coutinho P.M."/>
            <person name="de Vries R.P."/>
            <person name="Ferreira P."/>
            <person name="Findley K."/>
            <person name="Foster B."/>
            <person name="Gaskell J."/>
            <person name="Glotzer D."/>
            <person name="Gorecki P."/>
            <person name="Heitman J."/>
            <person name="Hesse C."/>
            <person name="Hori C."/>
            <person name="Igarashi K."/>
            <person name="Jurgens J.A."/>
            <person name="Kallen N."/>
            <person name="Kersten P."/>
            <person name="Kohler A."/>
            <person name="Kuees U."/>
            <person name="Kumar T.K.A."/>
            <person name="Kuo A."/>
            <person name="LaButti K."/>
            <person name="Larrondo L.F."/>
            <person name="Lindquist E."/>
            <person name="Ling A."/>
            <person name="Lombard V."/>
            <person name="Lucas S."/>
            <person name="Lundell T."/>
            <person name="Martin R."/>
            <person name="McLaughlin D.J."/>
            <person name="Morgenstern I."/>
            <person name="Morin E."/>
            <person name="Murat C."/>
            <person name="Nagy L.G."/>
            <person name="Nolan M."/>
            <person name="Ohm R.A."/>
            <person name="Patyshakuliyeva A."/>
            <person name="Rokas A."/>
            <person name="Ruiz-Duenas F.J."/>
            <person name="Sabat G."/>
            <person name="Salamov A."/>
            <person name="Samejima M."/>
            <person name="Schmutz J."/>
            <person name="Slot J.C."/>
            <person name="St John F."/>
            <person name="Stenlid J."/>
            <person name="Sun H."/>
            <person name="Sun S."/>
            <person name="Syed K."/>
            <person name="Tsang A."/>
            <person name="Wiebenga A."/>
            <person name="Young D."/>
            <person name="Pisabarro A."/>
            <person name="Eastwood D.C."/>
            <person name="Martin F."/>
            <person name="Cullen D."/>
            <person name="Grigoriev I.V."/>
            <person name="Hibbett D.S."/>
        </authorList>
    </citation>
    <scope>NUCLEOTIDE SEQUENCE [LARGE SCALE GENOMIC DNA]</scope>
    <source>
        <strain evidence="2 3">MD-104</strain>
    </source>
</reference>
<proteinExistence type="predicted"/>
<feature type="region of interest" description="Disordered" evidence="1">
    <location>
        <begin position="25"/>
        <end position="45"/>
    </location>
</feature>
<protein>
    <submittedName>
        <fullName evidence="2">Uncharacterized protein</fullName>
    </submittedName>
</protein>
<accession>A0A2H3J8Q7</accession>
<evidence type="ECO:0000313" key="2">
    <source>
        <dbReference type="EMBL" id="PCH38600.1"/>
    </source>
</evidence>